<feature type="chain" id="PRO_5046953214" evidence="1">
    <location>
        <begin position="25"/>
        <end position="176"/>
    </location>
</feature>
<evidence type="ECO:0000256" key="1">
    <source>
        <dbReference type="SAM" id="SignalP"/>
    </source>
</evidence>
<sequence length="176" mass="19912">MHRNCPMYLWMLGFALLFMPPAFAHEQHAHVHGVAKLNIAVEGKNLTLSLESPMESLLGFEHPPRKPEEKVALANLKQQLLQPSQLFALPAKAVCKSIAVHLDSPLWSTPAAQQSLSHADLDAEFTYECTQPQSLTNLTVQIFERFPRLQRIDVQIITISGQHMMQLTPKKNQVKW</sequence>
<keyword evidence="3" id="KW-1185">Reference proteome</keyword>
<comment type="caution">
    <text evidence="2">The sequence shown here is derived from an EMBL/GenBank/DDBJ whole genome shotgun (WGS) entry which is preliminary data.</text>
</comment>
<accession>A0ABW8GKA3</accession>
<dbReference type="Pfam" id="PF10986">
    <property type="entry name" value="ZrgA"/>
    <property type="match status" value="1"/>
</dbReference>
<protein>
    <submittedName>
        <fullName evidence="2">DUF2796 domain-containing protein</fullName>
    </submittedName>
</protein>
<dbReference type="RefSeq" id="WP_400880690.1">
    <property type="nucleotide sequence ID" value="NZ_JBIWXY010000001.1"/>
</dbReference>
<name>A0ABW8GKA3_9PROT</name>
<proteinExistence type="predicted"/>
<evidence type="ECO:0000313" key="3">
    <source>
        <dbReference type="Proteomes" id="UP001617669"/>
    </source>
</evidence>
<feature type="signal peptide" evidence="1">
    <location>
        <begin position="1"/>
        <end position="24"/>
    </location>
</feature>
<keyword evidence="1" id="KW-0732">Signal</keyword>
<reference evidence="2 3" key="1">
    <citation type="submission" date="2024-11" db="EMBL/GenBank/DDBJ databases">
        <authorList>
            <person name="Kaparullina E.N."/>
            <person name="Delegan Y.A."/>
            <person name="Doronina N.V."/>
        </authorList>
    </citation>
    <scope>NUCLEOTIDE SEQUENCE [LARGE SCALE GENOMIC DNA]</scope>
    <source>
        <strain evidence="2 3">7sh_L</strain>
    </source>
</reference>
<dbReference type="InterPro" id="IPR021253">
    <property type="entry name" value="ZrgA-like"/>
</dbReference>
<evidence type="ECO:0000313" key="2">
    <source>
        <dbReference type="EMBL" id="MFJ5445830.1"/>
    </source>
</evidence>
<gene>
    <name evidence="2" type="ORF">ACIKP9_06265</name>
</gene>
<dbReference type="Proteomes" id="UP001617669">
    <property type="component" value="Unassembled WGS sequence"/>
</dbReference>
<dbReference type="EMBL" id="JBIWXY010000001">
    <property type="protein sequence ID" value="MFJ5445830.1"/>
    <property type="molecule type" value="Genomic_DNA"/>
</dbReference>
<organism evidence="2 3">
    <name type="scientific">Methylobacillus methanolivorans</name>
    <dbReference type="NCBI Taxonomy" id="1848927"/>
    <lineage>
        <taxon>Bacteria</taxon>
        <taxon>Pseudomonadati</taxon>
        <taxon>Pseudomonadota</taxon>
        <taxon>Betaproteobacteria</taxon>
        <taxon>Nitrosomonadales</taxon>
        <taxon>Methylophilaceae</taxon>
        <taxon>Methylobacillus</taxon>
    </lineage>
</organism>